<dbReference type="EMBL" id="CU467808">
    <property type="protein sequence ID" value="CAY54169.1"/>
    <property type="molecule type" value="Genomic_DNA"/>
</dbReference>
<evidence type="ECO:0000313" key="1">
    <source>
        <dbReference type="EMBL" id="CAY54169.1"/>
    </source>
</evidence>
<protein>
    <submittedName>
        <fullName evidence="1">DNA sequence from clone AEHM-28L23</fullName>
    </submittedName>
</protein>
<gene>
    <name evidence="1" type="ORF">HM01012</name>
</gene>
<sequence>MYFCTKHFSGQV</sequence>
<name>C3PPF9_HELME</name>
<organism evidence="1">
    <name type="scientific">Heliconius melpomene</name>
    <name type="common">Postman butterfly</name>
    <dbReference type="NCBI Taxonomy" id="34740"/>
    <lineage>
        <taxon>Eukaryota</taxon>
        <taxon>Metazoa</taxon>
        <taxon>Ecdysozoa</taxon>
        <taxon>Arthropoda</taxon>
        <taxon>Hexapoda</taxon>
        <taxon>Insecta</taxon>
        <taxon>Pterygota</taxon>
        <taxon>Neoptera</taxon>
        <taxon>Endopterygota</taxon>
        <taxon>Lepidoptera</taxon>
        <taxon>Glossata</taxon>
        <taxon>Ditrysia</taxon>
        <taxon>Papilionoidea</taxon>
        <taxon>Nymphalidae</taxon>
        <taxon>Heliconiinae</taxon>
        <taxon>Heliconiini</taxon>
        <taxon>Heliconius</taxon>
    </lineage>
</organism>
<reference evidence="1" key="1">
    <citation type="submission" date="2007-09" db="EMBL/GenBank/DDBJ databases">
        <authorList>
            <person name="Glithero R."/>
        </authorList>
    </citation>
    <scope>NUCLEOTIDE SEQUENCE</scope>
</reference>
<proteinExistence type="predicted"/>
<accession>C3PPF9</accession>